<organism evidence="8">
    <name type="scientific">Halomonas campaniensis</name>
    <dbReference type="NCBI Taxonomy" id="213554"/>
    <lineage>
        <taxon>Bacteria</taxon>
        <taxon>Pseudomonadati</taxon>
        <taxon>Pseudomonadota</taxon>
        <taxon>Gammaproteobacteria</taxon>
        <taxon>Oceanospirillales</taxon>
        <taxon>Halomonadaceae</taxon>
        <taxon>Halomonas</taxon>
    </lineage>
</organism>
<feature type="region of interest" description="Disordered" evidence="7">
    <location>
        <begin position="173"/>
        <end position="192"/>
    </location>
</feature>
<evidence type="ECO:0000313" key="8">
    <source>
        <dbReference type="EMBL" id="HCA02669.1"/>
    </source>
</evidence>
<dbReference type="EMBL" id="DOTR01000055">
    <property type="protein sequence ID" value="HCA02669.1"/>
    <property type="molecule type" value="Genomic_DNA"/>
</dbReference>
<keyword evidence="2" id="KW-0732">Signal</keyword>
<comment type="caution">
    <text evidence="8">The sequence shown here is derived from an EMBL/GenBank/DDBJ whole genome shotgun (WGS) entry which is preliminary data.</text>
</comment>
<reference evidence="8" key="1">
    <citation type="journal article" date="2018" name="Nat. Biotechnol.">
        <title>A standardized bacterial taxonomy based on genome phylogeny substantially revises the tree of life.</title>
        <authorList>
            <person name="Parks D.H."/>
            <person name="Chuvochina M."/>
            <person name="Waite D.W."/>
            <person name="Rinke C."/>
            <person name="Skarshewski A."/>
            <person name="Chaumeil P.A."/>
            <person name="Hugenholtz P."/>
        </authorList>
    </citation>
    <scope>NUCLEOTIDE SEQUENCE [LARGE SCALE GENOMIC DNA]</scope>
    <source>
        <strain evidence="8">UBA11284</strain>
    </source>
</reference>
<evidence type="ECO:0000256" key="4">
    <source>
        <dbReference type="ARBA" id="ARBA00023139"/>
    </source>
</evidence>
<keyword evidence="4" id="KW-0564">Palmitate</keyword>
<evidence type="ECO:0000256" key="7">
    <source>
        <dbReference type="SAM" id="MobiDB-lite"/>
    </source>
</evidence>
<dbReference type="PIRSF" id="PIRSF002859">
    <property type="entry name" value="Lipo_traT"/>
    <property type="match status" value="1"/>
</dbReference>
<evidence type="ECO:0000256" key="5">
    <source>
        <dbReference type="ARBA" id="ARBA00023288"/>
    </source>
</evidence>
<keyword evidence="5" id="KW-0449">Lipoprotein</keyword>
<proteinExistence type="predicted"/>
<accession>A0A3D0KHL4</accession>
<dbReference type="GO" id="GO:0009279">
    <property type="term" value="C:cell outer membrane"/>
    <property type="evidence" value="ECO:0007669"/>
    <property type="project" value="UniProtKB-SubCell"/>
</dbReference>
<sequence>MAGVMLLSGCAATHTAINKRELAVSTKMSDTIFLDPVPLDEQVVYVQLRNTSDHQEIDIETSVISAIEAKGYEVTRDLDDAQFLIQANVLQIGETDLRDASQAVGAGYGAALTGAALGGTYVGGGSGRVGTAIAGALIGAAADAMVKDVKFSMITDVRVSRRVDDGITVTEQNQANLSQGSSGTRSVQSTSATEWQRYDTRIASVANKMNLDFEEALPELEQGLTDAISGLL</sequence>
<gene>
    <name evidence="8" type="ORF">DEO68_10910</name>
</gene>
<evidence type="ECO:0000256" key="1">
    <source>
        <dbReference type="ARBA" id="ARBA00004459"/>
    </source>
</evidence>
<name>A0A3D0KHL4_9GAMM</name>
<comment type="subcellular location">
    <subcellularLocation>
        <location evidence="1">Cell outer membrane</location>
        <topology evidence="1">Lipid-anchor</topology>
    </subcellularLocation>
</comment>
<dbReference type="InterPro" id="IPR008874">
    <property type="entry name" value="TraT_complement-R"/>
</dbReference>
<evidence type="ECO:0000256" key="6">
    <source>
        <dbReference type="PIRNR" id="PIRNR002859"/>
    </source>
</evidence>
<dbReference type="Pfam" id="PF05818">
    <property type="entry name" value="TraT"/>
    <property type="match status" value="1"/>
</dbReference>
<protein>
    <submittedName>
        <fullName evidence="8">Complement resistance protein TraT</fullName>
    </submittedName>
</protein>
<dbReference type="AlphaFoldDB" id="A0A3D0KHL4"/>
<evidence type="ECO:0000256" key="3">
    <source>
        <dbReference type="ARBA" id="ARBA00023136"/>
    </source>
</evidence>
<keyword evidence="6" id="KW-0998">Cell outer membrane</keyword>
<keyword evidence="3 6" id="KW-0472">Membrane</keyword>
<evidence type="ECO:0000256" key="2">
    <source>
        <dbReference type="ARBA" id="ARBA00022729"/>
    </source>
</evidence>